<dbReference type="Proteomes" id="UP000095767">
    <property type="component" value="Unassembled WGS sequence"/>
</dbReference>
<dbReference type="EC" id="3.4.16.-" evidence="8"/>
<dbReference type="Gene3D" id="3.40.50.11320">
    <property type="match status" value="3"/>
</dbReference>
<dbReference type="InterPro" id="IPR029058">
    <property type="entry name" value="AB_hydrolase_fold"/>
</dbReference>
<dbReference type="GO" id="GO:0005773">
    <property type="term" value="C:vacuole"/>
    <property type="evidence" value="ECO:0007669"/>
    <property type="project" value="TreeGrafter"/>
</dbReference>
<gene>
    <name evidence="10" type="ORF">BAE44_0005966</name>
</gene>
<evidence type="ECO:0000256" key="2">
    <source>
        <dbReference type="ARBA" id="ARBA00022645"/>
    </source>
</evidence>
<keyword evidence="3 8" id="KW-0645">Protease</keyword>
<keyword evidence="4" id="KW-0732">Signal</keyword>
<keyword evidence="5 8" id="KW-0378">Hydrolase</keyword>
<evidence type="ECO:0000313" key="10">
    <source>
        <dbReference type="EMBL" id="OEL33015.1"/>
    </source>
</evidence>
<keyword evidence="11" id="KW-1185">Reference proteome</keyword>
<organism evidence="10 11">
    <name type="scientific">Dichanthelium oligosanthes</name>
    <dbReference type="NCBI Taxonomy" id="888268"/>
    <lineage>
        <taxon>Eukaryota</taxon>
        <taxon>Viridiplantae</taxon>
        <taxon>Streptophyta</taxon>
        <taxon>Embryophyta</taxon>
        <taxon>Tracheophyta</taxon>
        <taxon>Spermatophyta</taxon>
        <taxon>Magnoliopsida</taxon>
        <taxon>Liliopsida</taxon>
        <taxon>Poales</taxon>
        <taxon>Poaceae</taxon>
        <taxon>PACMAD clade</taxon>
        <taxon>Panicoideae</taxon>
        <taxon>Panicodae</taxon>
        <taxon>Paniceae</taxon>
        <taxon>Dichantheliinae</taxon>
        <taxon>Dichanthelium</taxon>
    </lineage>
</organism>
<evidence type="ECO:0000256" key="9">
    <source>
        <dbReference type="SAM" id="MobiDB-lite"/>
    </source>
</evidence>
<evidence type="ECO:0000256" key="7">
    <source>
        <dbReference type="ARBA" id="ARBA00023180"/>
    </source>
</evidence>
<keyword evidence="2 8" id="KW-0121">Carboxypeptidase</keyword>
<evidence type="ECO:0000313" key="11">
    <source>
        <dbReference type="Proteomes" id="UP000095767"/>
    </source>
</evidence>
<dbReference type="Pfam" id="PF00450">
    <property type="entry name" value="Peptidase_S10"/>
    <property type="match status" value="4"/>
</dbReference>
<dbReference type="GO" id="GO:0004185">
    <property type="term" value="F:serine-type carboxypeptidase activity"/>
    <property type="evidence" value="ECO:0007669"/>
    <property type="project" value="UniProtKB-UniRule"/>
</dbReference>
<sequence length="1468" mass="163810">MARVDPPVFMVPTIRYLVDIGLRVWIYIHELCNKLKSTIDIITLENSFFLENPDLAIPLDNSSLIACPTSIGIPHSERMRSTTTFFLLSLAFLLGTSLPIADVSQEAQLIKFLSSRALKKLKNRPTANEPEESDPWANPSTFVHLPERCKGPPSGSKEADRVQGLPGQPPRVNFRQYSGYVTVNEEHGRELFYYFVESPYDAKSKPLILWLNGGPGCSSLGFGAMKELGPFRVNPDGTLRRNKHSWNNLANVIFLESPAGVGFSFSRNTTDYDTVGDRRTAEDTYVFLAKWLQRFPEYKGREFYISGESYGGHYVPQLATIIMSMNRFPALLAPINLQGIIFGNPLLDDYLNGKGRLEFLWSHGVISDEVWARILGNCTFTESDDWQCFVAAHSFQKGNIDPYNIFAPVCLQARNGTYYSSSHSLPGYDPCSYHYIEPYLNKHAVKKALHARVDTKWTGCNENLAWNDAPEFMVPIIKRLVNNGLKVWIYSGDFDSVCSLTATRFSVNDLNLTITTKWRPWYTPDSEVGGYIQQYQGGFTFASRFALERCSSVHNADHKMASETWATGVARQSSRYGAMAPLDSKQRGSYINPCQANCKSRRDTHFTVKMRSTASLYLLLLICAAALHADASQEAQLREFIRSRRNSPRSDRGSFKVNSIGHRVASSLQSTTSYSGSAGQSALKAADKIASLPGQPDGVDFDQYGGYVTVDDRNGRALFYYFVEAPQDASTKPLLLWLNGGPGCSSLGYGAMQELGPFRVNNDNKTLSRNKNAWNNVANVIFLESPAGVGFSYSNTSTDYDRSGDQRTADDSYLFLINWLERFPEYKSRPFYISGESFAGHYVPELAATILIQNSYNSKTAINLQGILVGNPYLDGNMNFKGTVDYFWSHGSMSDEVFANITRHCNFDNSDGAVCDGSVDAFDPGQIDYYNIYAPICIDAANGAYYPSGYLPGYDPCSDYYTYAYLNDPTVQNAFHARMTNWSGCVGLDWKDAPISMVPTISWLIEKKLPVWIFSGDFDSVCPLPATRYSIHDLNLHVTTPWRPWTVNMEVGGYVQQYKGGFTFASVRGAGHMVPSFQPERALILLDSFLKGQAQLEKFILSRRAGTSSSKASVHESGVRVRSSLQAGYSGSDQSALKAADKIAALPGQPDGIDFDQYGGYVTVDEKNGRTLFYYFVEAPQDASSKPLLLWLNGGPGCSSLGYGAMLELGPFRVNNDNKTLSRNKHAWNNEANVIFLESPAGVGFSYSNTSSDYDKSGDSKTAEDAYIFLVNWLERFPEYKTRAFYISGESYAGHYVPQLAATIISNNMYHNTTIINLQGILVGNPYLDRYKNQKGRFEYLWNHGLFSDELTGLIMALSIPTTYTLPFASMNLMDHIIPAAIGDFDDICPLTATRYTIHDLNLSVTKPWRPWTANMEVGGYVQQYTGGFTFVSVRAAGHMVPSYQPERGLILLHYFLKGVLPPFTQEQ</sequence>
<dbReference type="InterPro" id="IPR033124">
    <property type="entry name" value="Ser_caboxypep_his_AS"/>
</dbReference>
<evidence type="ECO:0000256" key="5">
    <source>
        <dbReference type="ARBA" id="ARBA00022801"/>
    </source>
</evidence>
<reference evidence="10 11" key="1">
    <citation type="submission" date="2016-09" db="EMBL/GenBank/DDBJ databases">
        <title>The draft genome of Dichanthelium oligosanthes: A C3 panicoid grass species.</title>
        <authorList>
            <person name="Studer A.J."/>
            <person name="Schnable J.C."/>
            <person name="Brutnell T.P."/>
        </authorList>
    </citation>
    <scope>NUCLEOTIDE SEQUENCE [LARGE SCALE GENOMIC DNA]</scope>
    <source>
        <strain evidence="11">cv. Kellogg 1175</strain>
        <tissue evidence="10">Leaf</tissue>
    </source>
</reference>
<dbReference type="InterPro" id="IPR001563">
    <property type="entry name" value="Peptidase_S10"/>
</dbReference>
<dbReference type="STRING" id="888268.A0A1E5W6S8"/>
<dbReference type="OrthoDB" id="443318at2759"/>
<dbReference type="PRINTS" id="PR00724">
    <property type="entry name" value="CRBOXYPTASEC"/>
</dbReference>
<dbReference type="InterPro" id="IPR018202">
    <property type="entry name" value="Ser_caboxypep_ser_AS"/>
</dbReference>
<accession>A0A1E5W6S8</accession>
<dbReference type="Gene3D" id="3.40.50.1820">
    <property type="entry name" value="alpha/beta hydrolase"/>
    <property type="match status" value="3"/>
</dbReference>
<dbReference type="PROSITE" id="PS00131">
    <property type="entry name" value="CARBOXYPEPT_SER_SER"/>
    <property type="match status" value="2"/>
</dbReference>
<evidence type="ECO:0000256" key="4">
    <source>
        <dbReference type="ARBA" id="ARBA00022729"/>
    </source>
</evidence>
<dbReference type="EMBL" id="LWDX02020007">
    <property type="protein sequence ID" value="OEL33015.1"/>
    <property type="molecule type" value="Genomic_DNA"/>
</dbReference>
<protein>
    <recommendedName>
        <fullName evidence="8">Carboxypeptidase</fullName>
        <ecNumber evidence="8">3.4.16.-</ecNumber>
    </recommendedName>
</protein>
<dbReference type="FunFam" id="3.40.50.1820:FF:000573">
    <property type="entry name" value="Carboxypeptidase"/>
    <property type="match status" value="3"/>
</dbReference>
<evidence type="ECO:0000256" key="8">
    <source>
        <dbReference type="RuleBase" id="RU361156"/>
    </source>
</evidence>
<keyword evidence="6" id="KW-1015">Disulfide bond</keyword>
<feature type="region of interest" description="Disordered" evidence="9">
    <location>
        <begin position="123"/>
        <end position="168"/>
    </location>
</feature>
<keyword evidence="7" id="KW-0325">Glycoprotein</keyword>
<comment type="caution">
    <text evidence="10">The sequence shown here is derived from an EMBL/GenBank/DDBJ whole genome shotgun (WGS) entry which is preliminary data.</text>
</comment>
<proteinExistence type="inferred from homology"/>
<dbReference type="GO" id="GO:0006508">
    <property type="term" value="P:proteolysis"/>
    <property type="evidence" value="ECO:0007669"/>
    <property type="project" value="UniProtKB-KW"/>
</dbReference>
<dbReference type="PANTHER" id="PTHR11802:SF59">
    <property type="entry name" value="CARBOXYPEPTIDASE"/>
    <property type="match status" value="1"/>
</dbReference>
<dbReference type="SUPFAM" id="SSF53474">
    <property type="entry name" value="alpha/beta-Hydrolases"/>
    <property type="match status" value="3"/>
</dbReference>
<name>A0A1E5W6S8_9POAL</name>
<dbReference type="PANTHER" id="PTHR11802">
    <property type="entry name" value="SERINE PROTEASE FAMILY S10 SERINE CARBOXYPEPTIDASE"/>
    <property type="match status" value="1"/>
</dbReference>
<evidence type="ECO:0000256" key="3">
    <source>
        <dbReference type="ARBA" id="ARBA00022670"/>
    </source>
</evidence>
<evidence type="ECO:0000256" key="1">
    <source>
        <dbReference type="ARBA" id="ARBA00009431"/>
    </source>
</evidence>
<evidence type="ECO:0000256" key="6">
    <source>
        <dbReference type="ARBA" id="ARBA00023157"/>
    </source>
</evidence>
<dbReference type="FunFam" id="3.40.50.11320:FF:000001">
    <property type="entry name" value="Carboxypeptidase"/>
    <property type="match status" value="1"/>
</dbReference>
<dbReference type="Gene3D" id="6.10.250.940">
    <property type="match status" value="2"/>
</dbReference>
<comment type="similarity">
    <text evidence="1 8">Belongs to the peptidase S10 family.</text>
</comment>
<dbReference type="PROSITE" id="PS00560">
    <property type="entry name" value="CARBOXYPEPT_SER_HIS"/>
    <property type="match status" value="1"/>
</dbReference>